<comment type="caution">
    <text evidence="2">The sequence shown here is derived from an EMBL/GenBank/DDBJ whole genome shotgun (WGS) entry which is preliminary data.</text>
</comment>
<feature type="domain" description="CMP/dCMP-type deaminase" evidence="1">
    <location>
        <begin position="3"/>
        <end position="117"/>
    </location>
</feature>
<dbReference type="Proteomes" id="UP000628854">
    <property type="component" value="Unassembled WGS sequence"/>
</dbReference>
<dbReference type="InterPro" id="IPR016193">
    <property type="entry name" value="Cytidine_deaminase-like"/>
</dbReference>
<keyword evidence="3" id="KW-1185">Reference proteome</keyword>
<dbReference type="SUPFAM" id="SSF53927">
    <property type="entry name" value="Cytidine deaminase-like"/>
    <property type="match status" value="1"/>
</dbReference>
<dbReference type="RefSeq" id="WP_233123922.1">
    <property type="nucleotide sequence ID" value="NZ_BMKF01000002.1"/>
</dbReference>
<protein>
    <recommendedName>
        <fullName evidence="1">CMP/dCMP-type deaminase domain-containing protein</fullName>
    </recommendedName>
</protein>
<sequence>MSLDHEAYMRRAIGLAKVQHGRTGKNPSVGCVIVGLDGKVLSEGATGDGGRPHAEQLALGGLKGKSAAGAIVYVTLEPCRERSTGEDACSKRLIDAGVAKVFVSVMDLHPQGAGGKGALETAGIAVETGLLGDEAAALYRDFFASLD</sequence>
<evidence type="ECO:0000259" key="1">
    <source>
        <dbReference type="PROSITE" id="PS51747"/>
    </source>
</evidence>
<dbReference type="EMBL" id="BMKF01000002">
    <property type="protein sequence ID" value="GGB72729.1"/>
    <property type="molecule type" value="Genomic_DNA"/>
</dbReference>
<dbReference type="PROSITE" id="PS51747">
    <property type="entry name" value="CYT_DCMP_DEAMINASES_2"/>
    <property type="match status" value="1"/>
</dbReference>
<name>A0ABQ1JR69_9PROT</name>
<accession>A0ABQ1JR69</accession>
<dbReference type="Pfam" id="PF00383">
    <property type="entry name" value="dCMP_cyt_deam_1"/>
    <property type="match status" value="1"/>
</dbReference>
<dbReference type="InterPro" id="IPR002125">
    <property type="entry name" value="CMP_dCMP_dom"/>
</dbReference>
<evidence type="ECO:0000313" key="3">
    <source>
        <dbReference type="Proteomes" id="UP000628854"/>
    </source>
</evidence>
<organism evidence="2 3">
    <name type="scientific">Henriciella pelagia</name>
    <dbReference type="NCBI Taxonomy" id="1977912"/>
    <lineage>
        <taxon>Bacteria</taxon>
        <taxon>Pseudomonadati</taxon>
        <taxon>Pseudomonadota</taxon>
        <taxon>Alphaproteobacteria</taxon>
        <taxon>Hyphomonadales</taxon>
        <taxon>Hyphomonadaceae</taxon>
        <taxon>Henriciella</taxon>
    </lineage>
</organism>
<gene>
    <name evidence="2" type="ORF">GCM10011503_21760</name>
</gene>
<proteinExistence type="predicted"/>
<dbReference type="Gene3D" id="3.40.140.10">
    <property type="entry name" value="Cytidine Deaminase, domain 2"/>
    <property type="match status" value="1"/>
</dbReference>
<reference evidence="3" key="1">
    <citation type="journal article" date="2019" name="Int. J. Syst. Evol. Microbiol.">
        <title>The Global Catalogue of Microorganisms (GCM) 10K type strain sequencing project: providing services to taxonomists for standard genome sequencing and annotation.</title>
        <authorList>
            <consortium name="The Broad Institute Genomics Platform"/>
            <consortium name="The Broad Institute Genome Sequencing Center for Infectious Disease"/>
            <person name="Wu L."/>
            <person name="Ma J."/>
        </authorList>
    </citation>
    <scope>NUCLEOTIDE SEQUENCE [LARGE SCALE GENOMIC DNA]</scope>
    <source>
        <strain evidence="3">CGMCC 1.15928</strain>
    </source>
</reference>
<evidence type="ECO:0000313" key="2">
    <source>
        <dbReference type="EMBL" id="GGB72729.1"/>
    </source>
</evidence>